<evidence type="ECO:0000313" key="10">
    <source>
        <dbReference type="Proteomes" id="UP000515788"/>
    </source>
</evidence>
<dbReference type="InterPro" id="IPR039104">
    <property type="entry name" value="6PGL"/>
</dbReference>
<comment type="similarity">
    <text evidence="4">Belongs to the glucosamine/galactosamine-6-phosphate isomerase family. 6-phosphogluconolactonase subfamily.</text>
</comment>
<reference evidence="9 10" key="1">
    <citation type="submission" date="2020-06" db="EMBL/GenBank/DDBJ databases">
        <title>The yeast mating-type switching endonuclease HO is a domesticated member of an unorthodox homing genetic element family.</title>
        <authorList>
            <person name="Coughlan A.Y."/>
            <person name="Lombardi L."/>
            <person name="Braun-Galleani S."/>
            <person name="Martos A.R."/>
            <person name="Galeote V."/>
            <person name="Bigey F."/>
            <person name="Dequin S."/>
            <person name="Byrne K.P."/>
            <person name="Wolfe K.H."/>
        </authorList>
    </citation>
    <scope>NUCLEOTIDE SEQUENCE [LARGE SCALE GENOMIC DNA]</scope>
    <source>
        <strain evidence="9 10">CBS764</strain>
    </source>
</reference>
<dbReference type="Pfam" id="PF01182">
    <property type="entry name" value="Glucosamine_iso"/>
    <property type="match status" value="1"/>
</dbReference>
<evidence type="ECO:0000256" key="6">
    <source>
        <dbReference type="ARBA" id="ARBA00022490"/>
    </source>
</evidence>
<feature type="domain" description="Glucosamine/galactosamine-6-phosphate isomerase" evidence="8">
    <location>
        <begin position="87"/>
        <end position="314"/>
    </location>
</feature>
<dbReference type="GO" id="GO:0005975">
    <property type="term" value="P:carbohydrate metabolic process"/>
    <property type="evidence" value="ECO:0007669"/>
    <property type="project" value="InterPro"/>
</dbReference>
<keyword evidence="7" id="KW-0378">Hydrolase</keyword>
<dbReference type="InterPro" id="IPR005900">
    <property type="entry name" value="6-phosphogluconolactonase_DevB"/>
</dbReference>
<dbReference type="Proteomes" id="UP000515788">
    <property type="component" value="Chromosome 1"/>
</dbReference>
<accession>A0A7G3Z9U7</accession>
<organism evidence="9 10">
    <name type="scientific">Torulaspora globosa</name>
    <dbReference type="NCBI Taxonomy" id="48254"/>
    <lineage>
        <taxon>Eukaryota</taxon>
        <taxon>Fungi</taxon>
        <taxon>Dikarya</taxon>
        <taxon>Ascomycota</taxon>
        <taxon>Saccharomycotina</taxon>
        <taxon>Saccharomycetes</taxon>
        <taxon>Saccharomycetales</taxon>
        <taxon>Saccharomycetaceae</taxon>
        <taxon>Torulaspora</taxon>
    </lineage>
</organism>
<dbReference type="KEGG" id="tgb:HG536_0A01000"/>
<dbReference type="AlphaFoldDB" id="A0A7G3Z9U7"/>
<sequence>MVKVSPESQALGTVSGSSSHHSEALLMDLTALEQCLVTRSSTRAVLIGRGNWDIKSTAPAGRPGAVFSSYIDRLQVLLMVEVYKYSEKQVLARKVGEFIVECQERALAADGNSTFTVAISGGSLVNVLRASLVDDDELSAKVKWSKWQIYFCDERLVPLDDPQSNYGAFKTAVLDPLSHHGDHLNLGPTVYAINEALVQQGSHQNEKIAEEYASLLPAAGFDLLLLGCGPDGHTCSLFPGDAHRYLLEETSKTVAWCRDSPKPPSDRITFTLPVIARSRNIAFVAEGSSKQQIMHKIFDDRNVSLPTALINASYGEKVRWYVDDDAFARVADSSVLANR</sequence>
<dbReference type="NCBIfam" id="TIGR01198">
    <property type="entry name" value="pgl"/>
    <property type="match status" value="1"/>
</dbReference>
<comment type="subcellular location">
    <subcellularLocation>
        <location evidence="2">Cytoplasm</location>
    </subcellularLocation>
</comment>
<dbReference type="EMBL" id="CP059246">
    <property type="protein sequence ID" value="QLL30283.1"/>
    <property type="molecule type" value="Genomic_DNA"/>
</dbReference>
<evidence type="ECO:0000256" key="2">
    <source>
        <dbReference type="ARBA" id="ARBA00004496"/>
    </source>
</evidence>
<evidence type="ECO:0000256" key="3">
    <source>
        <dbReference type="ARBA" id="ARBA00004961"/>
    </source>
</evidence>
<dbReference type="SUPFAM" id="SSF100950">
    <property type="entry name" value="NagB/RpiA/CoA transferase-like"/>
    <property type="match status" value="1"/>
</dbReference>
<dbReference type="EC" id="3.1.1.31" evidence="5"/>
<dbReference type="CDD" id="cd01400">
    <property type="entry name" value="6PGL"/>
    <property type="match status" value="1"/>
</dbReference>
<comment type="pathway">
    <text evidence="3">Carbohydrate degradation; pentose phosphate pathway; D-ribulose 5-phosphate from D-glucose 6-phosphate (oxidative stage): step 2/3.</text>
</comment>
<gene>
    <name evidence="9" type="ORF">HG536_0A01000</name>
</gene>
<proteinExistence type="inferred from homology"/>
<name>A0A7G3Z9U7_9SACH</name>
<evidence type="ECO:0000256" key="5">
    <source>
        <dbReference type="ARBA" id="ARBA00013198"/>
    </source>
</evidence>
<keyword evidence="6" id="KW-0963">Cytoplasm</keyword>
<comment type="catalytic activity">
    <reaction evidence="1">
        <text>6-phospho-D-glucono-1,5-lactone + H2O = 6-phospho-D-gluconate + H(+)</text>
        <dbReference type="Rhea" id="RHEA:12556"/>
        <dbReference type="ChEBI" id="CHEBI:15377"/>
        <dbReference type="ChEBI" id="CHEBI:15378"/>
        <dbReference type="ChEBI" id="CHEBI:57955"/>
        <dbReference type="ChEBI" id="CHEBI:58759"/>
        <dbReference type="EC" id="3.1.1.31"/>
    </reaction>
</comment>
<dbReference type="GO" id="GO:0017057">
    <property type="term" value="F:6-phosphogluconolactonase activity"/>
    <property type="evidence" value="ECO:0007669"/>
    <property type="project" value="UniProtKB-EC"/>
</dbReference>
<dbReference type="RefSeq" id="XP_037136958.1">
    <property type="nucleotide sequence ID" value="XM_037281063.1"/>
</dbReference>
<dbReference type="PANTHER" id="PTHR11054:SF24">
    <property type="entry name" value="6-PHOSPHOGLUCONOLACTONASE 3-RELATED"/>
    <property type="match status" value="1"/>
</dbReference>
<evidence type="ECO:0000256" key="1">
    <source>
        <dbReference type="ARBA" id="ARBA00000832"/>
    </source>
</evidence>
<dbReference type="InterPro" id="IPR037171">
    <property type="entry name" value="NagB/RpiA_transferase-like"/>
</dbReference>
<evidence type="ECO:0000256" key="4">
    <source>
        <dbReference type="ARBA" id="ARBA00010662"/>
    </source>
</evidence>
<keyword evidence="10" id="KW-1185">Reference proteome</keyword>
<dbReference type="GO" id="GO:0006098">
    <property type="term" value="P:pentose-phosphate shunt"/>
    <property type="evidence" value="ECO:0007669"/>
    <property type="project" value="InterPro"/>
</dbReference>
<dbReference type="GO" id="GO:0005737">
    <property type="term" value="C:cytoplasm"/>
    <property type="evidence" value="ECO:0007669"/>
    <property type="project" value="UniProtKB-SubCell"/>
</dbReference>
<dbReference type="PANTHER" id="PTHR11054">
    <property type="entry name" value="6-PHOSPHOGLUCONOLACTONASE"/>
    <property type="match status" value="1"/>
</dbReference>
<dbReference type="FunFam" id="3.40.50.1360:FF:000005">
    <property type="entry name" value="6-phosphogluconolactonase"/>
    <property type="match status" value="1"/>
</dbReference>
<dbReference type="InterPro" id="IPR006148">
    <property type="entry name" value="Glc/Gal-6P_isomerase"/>
</dbReference>
<dbReference type="Gene3D" id="3.40.50.1360">
    <property type="match status" value="1"/>
</dbReference>
<evidence type="ECO:0000256" key="7">
    <source>
        <dbReference type="ARBA" id="ARBA00022801"/>
    </source>
</evidence>
<protein>
    <recommendedName>
        <fullName evidence="5">6-phosphogluconolactonase</fullName>
        <ecNumber evidence="5">3.1.1.31</ecNumber>
    </recommendedName>
</protein>
<evidence type="ECO:0000259" key="8">
    <source>
        <dbReference type="Pfam" id="PF01182"/>
    </source>
</evidence>
<dbReference type="GeneID" id="59323380"/>
<evidence type="ECO:0000313" key="9">
    <source>
        <dbReference type="EMBL" id="QLL30283.1"/>
    </source>
</evidence>
<dbReference type="OrthoDB" id="432544at2759"/>